<feature type="region of interest" description="Disordered" evidence="1">
    <location>
        <begin position="290"/>
        <end position="317"/>
    </location>
</feature>
<dbReference type="Proteomes" id="UP001562354">
    <property type="component" value="Unassembled WGS sequence"/>
</dbReference>
<evidence type="ECO:0000256" key="1">
    <source>
        <dbReference type="SAM" id="MobiDB-lite"/>
    </source>
</evidence>
<feature type="compositionally biased region" description="Basic residues" evidence="1">
    <location>
        <begin position="489"/>
        <end position="499"/>
    </location>
</feature>
<feature type="compositionally biased region" description="Gly residues" evidence="1">
    <location>
        <begin position="557"/>
        <end position="567"/>
    </location>
</feature>
<organism evidence="2 3">
    <name type="scientific">Neodothiora populina</name>
    <dbReference type="NCBI Taxonomy" id="2781224"/>
    <lineage>
        <taxon>Eukaryota</taxon>
        <taxon>Fungi</taxon>
        <taxon>Dikarya</taxon>
        <taxon>Ascomycota</taxon>
        <taxon>Pezizomycotina</taxon>
        <taxon>Dothideomycetes</taxon>
        <taxon>Dothideomycetidae</taxon>
        <taxon>Dothideales</taxon>
        <taxon>Dothioraceae</taxon>
        <taxon>Neodothiora</taxon>
    </lineage>
</organism>
<feature type="region of interest" description="Disordered" evidence="1">
    <location>
        <begin position="197"/>
        <end position="236"/>
    </location>
</feature>
<feature type="region of interest" description="Disordered" evidence="1">
    <location>
        <begin position="381"/>
        <end position="436"/>
    </location>
</feature>
<feature type="compositionally biased region" description="Polar residues" evidence="1">
    <location>
        <begin position="510"/>
        <end position="521"/>
    </location>
</feature>
<reference evidence="2 3" key="1">
    <citation type="submission" date="2024-07" db="EMBL/GenBank/DDBJ databases">
        <title>Draft sequence of the Neodothiora populina.</title>
        <authorList>
            <person name="Drown D.D."/>
            <person name="Schuette U.S."/>
            <person name="Buechlein A.B."/>
            <person name="Rusch D.R."/>
            <person name="Winton L.W."/>
            <person name="Adams G.A."/>
        </authorList>
    </citation>
    <scope>NUCLEOTIDE SEQUENCE [LARGE SCALE GENOMIC DNA]</scope>
    <source>
        <strain evidence="2 3">CPC 39397</strain>
    </source>
</reference>
<feature type="region of interest" description="Disordered" evidence="1">
    <location>
        <begin position="472"/>
        <end position="603"/>
    </location>
</feature>
<dbReference type="RefSeq" id="XP_069203367.1">
    <property type="nucleotide sequence ID" value="XM_069347520.1"/>
</dbReference>
<feature type="compositionally biased region" description="Low complexity" evidence="1">
    <location>
        <begin position="134"/>
        <end position="154"/>
    </location>
</feature>
<dbReference type="GeneID" id="95974506"/>
<feature type="compositionally biased region" description="Polar residues" evidence="1">
    <location>
        <begin position="304"/>
        <end position="317"/>
    </location>
</feature>
<accession>A0ABR3PLS5</accession>
<protein>
    <submittedName>
        <fullName evidence="2">Uncharacterized protein</fullName>
    </submittedName>
</protein>
<feature type="compositionally biased region" description="Low complexity" evidence="1">
    <location>
        <begin position="203"/>
        <end position="219"/>
    </location>
</feature>
<dbReference type="EMBL" id="JBFMKM010000003">
    <property type="protein sequence ID" value="KAL1310518.1"/>
    <property type="molecule type" value="Genomic_DNA"/>
</dbReference>
<name>A0ABR3PLS5_9PEZI</name>
<evidence type="ECO:0000313" key="3">
    <source>
        <dbReference type="Proteomes" id="UP001562354"/>
    </source>
</evidence>
<feature type="region of interest" description="Disordered" evidence="1">
    <location>
        <begin position="1"/>
        <end position="41"/>
    </location>
</feature>
<feature type="compositionally biased region" description="Low complexity" evidence="1">
    <location>
        <begin position="500"/>
        <end position="509"/>
    </location>
</feature>
<feature type="compositionally biased region" description="Basic and acidic residues" evidence="1">
    <location>
        <begin position="415"/>
        <end position="428"/>
    </location>
</feature>
<feature type="compositionally biased region" description="Acidic residues" evidence="1">
    <location>
        <begin position="536"/>
        <end position="550"/>
    </location>
</feature>
<feature type="compositionally biased region" description="Low complexity" evidence="1">
    <location>
        <begin position="394"/>
        <end position="405"/>
    </location>
</feature>
<evidence type="ECO:0000313" key="2">
    <source>
        <dbReference type="EMBL" id="KAL1310518.1"/>
    </source>
</evidence>
<feature type="region of interest" description="Disordered" evidence="1">
    <location>
        <begin position="134"/>
        <end position="174"/>
    </location>
</feature>
<proteinExistence type="predicted"/>
<keyword evidence="3" id="KW-1185">Reference proteome</keyword>
<comment type="caution">
    <text evidence="2">The sequence shown here is derived from an EMBL/GenBank/DDBJ whole genome shotgun (WGS) entry which is preliminary data.</text>
</comment>
<sequence length="603" mass="64355">MASADTLSPVYPDRPIRPLPKNRLKSRLSPEQSASLIYPPDPPISSLSFNFPFGAADKADGRGAVNGGHAAHYGDQVTHCTCGAEHGEESDEDEIVFDHPNFRVQSPVEGVQQRRMLGEQRAVAAAAATAGGTGTATAAGAAKPAPPASTASSADGYESFENTSNKKKRKIPLSASSAVHQSSLTAELANMGISSHGLDGTSDDASAHAATSYPSATGMGHAGAGRGRAGKSSPMRGRERVSISHVANAYPYAGVEQSVERGGAYKGDGTKIHAPAQEHRIISNAIANAQSQPTTPQKGRENVSLLSLPSPKSATPKTQFTFTCESDSSNKMLWPGHPQPPYSTPVPTTSHHQSYPIAPSPAALVHANTTQGTQTNLPMRGPNTAAGAMNVPQANAAGNPAGNPAPRRPRRRRPSREYAHAARERRLQQEYNNYHHKPTKDNMWICEFCEYEDIWGVPPLALIRQYEIKDRAERKKAEEKRRLLEKAKMKGRKGKKNVRGKNNGAAAANQTSAHQGAQQYDHNGDPIQNPPHSQDGQDDYFDDDYDDGYDPVEPHDSGGGGGGGGGAPPHQMPDRSRPGVQWQFANDPPPPPDKVVSQTAARV</sequence>
<feature type="compositionally biased region" description="Basic and acidic residues" evidence="1">
    <location>
        <begin position="472"/>
        <end position="488"/>
    </location>
</feature>
<gene>
    <name evidence="2" type="ORF">AAFC00_000803</name>
</gene>